<accession>A0AA41FJL9</accession>
<name>A0AA41FJL9_9FIRM</name>
<dbReference type="AlphaFoldDB" id="A0AA41FJL9"/>
<comment type="caution">
    <text evidence="1">The sequence shown here is derived from an EMBL/GenBank/DDBJ whole genome shotgun (WGS) entry which is preliminary data.</text>
</comment>
<evidence type="ECO:0000313" key="2">
    <source>
        <dbReference type="Proteomes" id="UP000708338"/>
    </source>
</evidence>
<protein>
    <submittedName>
        <fullName evidence="1">Uncharacterized protein</fullName>
    </submittedName>
</protein>
<evidence type="ECO:0000313" key="1">
    <source>
        <dbReference type="EMBL" id="MBT9812720.1"/>
    </source>
</evidence>
<dbReference type="RefSeq" id="WP_215630328.1">
    <property type="nucleotide sequence ID" value="NZ_WQPS01000065.1"/>
</dbReference>
<proteinExistence type="predicted"/>
<sequence length="67" mass="7684">MTDSMTVQDIALYLQARQGRCHPLEELTCILEADINRSGDIERSWDHIVDHENGLYLNCRDGIDPIL</sequence>
<dbReference type="EMBL" id="WQPS01000065">
    <property type="protein sequence ID" value="MBT9812720.1"/>
    <property type="molecule type" value="Genomic_DNA"/>
</dbReference>
<organism evidence="1 2">
    <name type="scientific">Enterocloster citroniae</name>
    <dbReference type="NCBI Taxonomy" id="358743"/>
    <lineage>
        <taxon>Bacteria</taxon>
        <taxon>Bacillati</taxon>
        <taxon>Bacillota</taxon>
        <taxon>Clostridia</taxon>
        <taxon>Lachnospirales</taxon>
        <taxon>Lachnospiraceae</taxon>
        <taxon>Enterocloster</taxon>
    </lineage>
</organism>
<reference evidence="1" key="1">
    <citation type="journal article" date="2021" name="Gut Microbes">
        <title>A synthetic consortium of 100 gut commensals modulates the composition and function in a colon model of the microbiome of elderly subjects.</title>
        <authorList>
            <person name="Perez M."/>
            <person name="Ntemiri A."/>
            <person name="Tan H."/>
            <person name="Harris H.M.B."/>
            <person name="Roager H.M."/>
            <person name="Ribiere C."/>
            <person name="O'Toole P.W."/>
        </authorList>
    </citation>
    <scope>NUCLEOTIDE SEQUENCE</scope>
    <source>
        <strain evidence="1">MCC335</strain>
    </source>
</reference>
<dbReference type="Proteomes" id="UP000708338">
    <property type="component" value="Unassembled WGS sequence"/>
</dbReference>
<gene>
    <name evidence="1" type="ORF">GPL26_24285</name>
</gene>